<feature type="transmembrane region" description="Helical" evidence="12">
    <location>
        <begin position="924"/>
        <end position="947"/>
    </location>
</feature>
<evidence type="ECO:0000259" key="14">
    <source>
        <dbReference type="PROSITE" id="PS50156"/>
    </source>
</evidence>
<dbReference type="GO" id="GO:0016020">
    <property type="term" value="C:membrane"/>
    <property type="evidence" value="ECO:0007669"/>
    <property type="project" value="UniProtKB-SubCell"/>
</dbReference>
<comment type="similarity">
    <text evidence="2">Belongs to the patched family.</text>
</comment>
<feature type="region of interest" description="Disordered" evidence="11">
    <location>
        <begin position="1617"/>
        <end position="1640"/>
    </location>
</feature>
<feature type="transmembrane region" description="Helical" evidence="12">
    <location>
        <begin position="28"/>
        <end position="52"/>
    </location>
</feature>
<feature type="transmembrane region" description="Helical" evidence="12">
    <location>
        <begin position="1047"/>
        <end position="1073"/>
    </location>
</feature>
<feature type="transmembrane region" description="Helical" evidence="12">
    <location>
        <begin position="616"/>
        <end position="636"/>
    </location>
</feature>
<dbReference type="PANTHER" id="PTHR45727">
    <property type="entry name" value="NPC INTRACELLULAR CHOLESTEROL TRANSPORTER 1"/>
    <property type="match status" value="1"/>
</dbReference>
<keyword evidence="9" id="KW-1015">Disulfide bond</keyword>
<feature type="transmembrane region" description="Helical" evidence="12">
    <location>
        <begin position="1551"/>
        <end position="1573"/>
    </location>
</feature>
<organism evidence="15 16">
    <name type="scientific">Hyaloperonospora brassicae</name>
    <name type="common">Brassica downy mildew</name>
    <name type="synonym">Peronospora brassicae</name>
    <dbReference type="NCBI Taxonomy" id="162125"/>
    <lineage>
        <taxon>Eukaryota</taxon>
        <taxon>Sar</taxon>
        <taxon>Stramenopiles</taxon>
        <taxon>Oomycota</taxon>
        <taxon>Peronosporomycetes</taxon>
        <taxon>Peronosporales</taxon>
        <taxon>Peronosporaceae</taxon>
        <taxon>Hyaloperonospora</taxon>
    </lineage>
</organism>
<dbReference type="Pfam" id="PF22314">
    <property type="entry name" value="NPC1_MLD"/>
    <property type="match status" value="1"/>
</dbReference>
<dbReference type="GO" id="GO:0015918">
    <property type="term" value="P:sterol transport"/>
    <property type="evidence" value="ECO:0007669"/>
    <property type="project" value="TreeGrafter"/>
</dbReference>
<feature type="transmembrane region" description="Helical" evidence="12">
    <location>
        <begin position="1496"/>
        <end position="1514"/>
    </location>
</feature>
<dbReference type="InterPro" id="IPR053956">
    <property type="entry name" value="NPC1_MLD"/>
</dbReference>
<evidence type="ECO:0000313" key="15">
    <source>
        <dbReference type="EMBL" id="CAI5722120.1"/>
    </source>
</evidence>
<keyword evidence="8 12" id="KW-0472">Membrane</keyword>
<comment type="subcellular location">
    <subcellularLocation>
        <location evidence="1">Membrane</location>
        <topology evidence="1">Multi-pass membrane protein</topology>
    </subcellularLocation>
</comment>
<reference evidence="15" key="1">
    <citation type="submission" date="2022-12" db="EMBL/GenBank/DDBJ databases">
        <authorList>
            <person name="Webb A."/>
        </authorList>
    </citation>
    <scope>NUCLEOTIDE SEQUENCE</scope>
    <source>
        <strain evidence="15">Hp1</strain>
    </source>
</reference>
<evidence type="ECO:0000256" key="2">
    <source>
        <dbReference type="ARBA" id="ARBA00005585"/>
    </source>
</evidence>
<accession>A0AAV0THQ6</accession>
<keyword evidence="4 12" id="KW-0812">Transmembrane</keyword>
<proteinExistence type="inferred from homology"/>
<keyword evidence="10" id="KW-0325">Glycoprotein</keyword>
<dbReference type="InterPro" id="IPR053958">
    <property type="entry name" value="HMGCR/SNAP/NPC1-like_SSD"/>
</dbReference>
<gene>
    <name evidence="15" type="ORF">HBR001_LOCUS2792</name>
</gene>
<dbReference type="SUPFAM" id="SSF82866">
    <property type="entry name" value="Multidrug efflux transporter AcrB transmembrane domain"/>
    <property type="match status" value="2"/>
</dbReference>
<evidence type="ECO:0000256" key="11">
    <source>
        <dbReference type="SAM" id="MobiDB-lite"/>
    </source>
</evidence>
<feature type="transmembrane region" description="Helical" evidence="12">
    <location>
        <begin position="531"/>
        <end position="553"/>
    </location>
</feature>
<dbReference type="PANTHER" id="PTHR45727:SF2">
    <property type="entry name" value="NPC INTRACELLULAR CHOLESTEROL TRANSPORTER 1"/>
    <property type="match status" value="1"/>
</dbReference>
<evidence type="ECO:0000256" key="1">
    <source>
        <dbReference type="ARBA" id="ARBA00004141"/>
    </source>
</evidence>
<feature type="signal peptide" evidence="13">
    <location>
        <begin position="1"/>
        <end position="18"/>
    </location>
</feature>
<feature type="transmembrane region" description="Helical" evidence="12">
    <location>
        <begin position="1143"/>
        <end position="1160"/>
    </location>
</feature>
<evidence type="ECO:0000256" key="5">
    <source>
        <dbReference type="ARBA" id="ARBA00022729"/>
    </source>
</evidence>
<evidence type="ECO:0000256" key="9">
    <source>
        <dbReference type="ARBA" id="ARBA00023157"/>
    </source>
</evidence>
<feature type="transmembrane region" description="Helical" evidence="12">
    <location>
        <begin position="1472"/>
        <end position="1489"/>
    </location>
</feature>
<comment type="caution">
    <text evidence="15">The sequence shown here is derived from an EMBL/GenBank/DDBJ whole genome shotgun (WGS) entry which is preliminary data.</text>
</comment>
<evidence type="ECO:0000256" key="7">
    <source>
        <dbReference type="ARBA" id="ARBA00023055"/>
    </source>
</evidence>
<dbReference type="InterPro" id="IPR000731">
    <property type="entry name" value="SSD"/>
</dbReference>
<name>A0AAV0THQ6_HYABA</name>
<feature type="transmembrane region" description="Helical" evidence="12">
    <location>
        <begin position="890"/>
        <end position="909"/>
    </location>
</feature>
<evidence type="ECO:0000256" key="3">
    <source>
        <dbReference type="ARBA" id="ARBA00022448"/>
    </source>
</evidence>
<evidence type="ECO:0000256" key="13">
    <source>
        <dbReference type="SAM" id="SignalP"/>
    </source>
</evidence>
<keyword evidence="5 13" id="KW-0732">Signal</keyword>
<evidence type="ECO:0000256" key="10">
    <source>
        <dbReference type="ARBA" id="ARBA00023180"/>
    </source>
</evidence>
<keyword evidence="7" id="KW-0445">Lipid transport</keyword>
<evidence type="ECO:0000256" key="4">
    <source>
        <dbReference type="ARBA" id="ARBA00022692"/>
    </source>
</evidence>
<evidence type="ECO:0000256" key="6">
    <source>
        <dbReference type="ARBA" id="ARBA00022989"/>
    </source>
</evidence>
<evidence type="ECO:0000256" key="8">
    <source>
        <dbReference type="ARBA" id="ARBA00023136"/>
    </source>
</evidence>
<dbReference type="InterPro" id="IPR032190">
    <property type="entry name" value="NPC1_N"/>
</dbReference>
<keyword evidence="6 12" id="KW-1133">Transmembrane helix</keyword>
<feature type="transmembrane region" description="Helical" evidence="12">
    <location>
        <begin position="1447"/>
        <end position="1466"/>
    </location>
</feature>
<sequence>MWLFAAISLAIATPCVRSGLEALFAELSIVFFTYLTLVSAALTLVLLLALGFHTRRFLLDSRPERPCRVIETGSSRSGAAAATSALGHVEWKRGTKQRAFLLRVKSTTGDIAGSGFYPPQLWTLPLFVLTMLPIINSVMVGGGGGERGGERAGGGATSAHLRSSFANETTTAAAADATDAAALVALQEQLTKCRYSESDTCLDNVTSIAEFGEYRQAAGYCVAFDAAPVDEHRARTTMLAQYFPIAVDDANGRGFANNFSAWSSASQETFQTDCSLLYNETVKGKAQELLCCTETQYEMLSLRLRELLGECTSCTESLRNLWCQFTCHPSNSLFVDVTQVRLVEGEAEHAHEVFPVIEEATYYVGRDVVSDVHDFCEADTEFAALVCGGNNENCSTIGSDMLEYLGAHSFRPSAGPSSRVHFATMEQLSMVEREQSVCACGDTNATGCFAPMNTRLGSCADTCGSLCSVSADDRRPYEPVCYNASSSLVPGALSVLTLTGTLTSSSTSGANKIESLLSELSRRAEEGDLSMLNYVLAVLAFFWTAVVALGFAYSVRYGKKKRQSVLSNPVNGSRGRGLLLPLIDVDRLKGISRWDEWLTQRMKRWGDFVAMGHHPLYIVLLSLMIVVCCLSGLARLEVASDATRLWVSEDSTVSEERARFEVMFGPPDRAEQLVLIAKDGGAVTRSAYLKEAIRLQRIIAQEVTSGRDTLSGICVTDASTSSCQVHAVTQYFQNSMEHFEVYETYGLVDRHLRNCANAPERADSDVCRELQVQINNASSDTTLPSSMKDCPCVSSFGAPMMELEKYLGGVTATGDLLDANTYLQQGSALLSTVAVINHQDAAKNSDAIAWERAFITRMEKEAEINTLYDVYYAAETSAADEFANALDLDLYTAGFAGFVFMVIYVLIGLNHRKLDRYFFYSSKIGVGIVGVACILMSVGGTLGMIAWTGVQLQVVTLVVLPLGVLAISTGNIFLILHAVDLKQDELKMEQQSLFVGLQDNDFGVHEITCVLLCEAAGHIGPSMIVTTACECCVLACAAYSTVPAAQWLAGSLVVGVATSLALQMTLFLAIVALDKRRELSGTYDVVCCKRASLPRRSHLSDGTTAPTESSSFPGSAFALPTLNLMDHCFTGYLKVLTTKVSKVLVLLVFFACTLLAIASIETLDSGLLPTALIPLNSYLHAYYRALDESSLSSSDSPVHFVVEASYGSNPDGYSLVNNVATQRMLCSSRAICADLSIPNILSALANEGGSNDTSVNDGAVVASWLDDFWGFIDPNSECCRVDPENGYAYSRLRPEESTAADVRERVTTTSSCLANASDVLSVPRESFVPLVRMFYTTASGPLCSYAAGTRYRGQLSIDNQSMAAMSNNAILTLNGTGEGIDVTAFAYKVMNIARGPSTGSGNQERAVKAYSQAQHIAKWISEQTGIDVWVYSPEYVFLDQFRSVRRMAYVALTVGLAAVFVLQSAALGSCRYGLAVTLIAAATAVQVAGLMTSMGVLLNSLAVVGLSIAVAFSVDFSGHFVGLFAKTRALTDGSGYPLTGDKCVKKVVTQLPASCTLGVAISKFVAIAALALAATPAGNCFFHTVFAAALCAWLNSAVLLPVVFSIAVDAREGRVREAKPTTEEGGEYSCSSPSSSYRHNASLVGYFPGELTTSES</sequence>
<dbReference type="GO" id="GO:0032934">
    <property type="term" value="F:sterol binding"/>
    <property type="evidence" value="ECO:0007669"/>
    <property type="project" value="TreeGrafter"/>
</dbReference>
<feature type="transmembrane region" description="Helical" evidence="12">
    <location>
        <begin position="954"/>
        <end position="979"/>
    </location>
</feature>
<dbReference type="Pfam" id="PF12349">
    <property type="entry name" value="Sterol-sensing"/>
    <property type="match status" value="1"/>
</dbReference>
<dbReference type="PROSITE" id="PS50156">
    <property type="entry name" value="SSD"/>
    <property type="match status" value="1"/>
</dbReference>
<protein>
    <recommendedName>
        <fullName evidence="14">SSD domain-containing protein</fullName>
    </recommendedName>
</protein>
<feature type="chain" id="PRO_5043393027" description="SSD domain-containing protein" evidence="13">
    <location>
        <begin position="19"/>
        <end position="1656"/>
    </location>
</feature>
<evidence type="ECO:0000256" key="12">
    <source>
        <dbReference type="SAM" id="Phobius"/>
    </source>
</evidence>
<feature type="transmembrane region" description="Helical" evidence="12">
    <location>
        <begin position="1585"/>
        <end position="1608"/>
    </location>
</feature>
<feature type="domain" description="SSD" evidence="14">
    <location>
        <begin position="890"/>
        <end position="1073"/>
    </location>
</feature>
<dbReference type="Pfam" id="PF16414">
    <property type="entry name" value="NPC1_N"/>
    <property type="match status" value="1"/>
</dbReference>
<evidence type="ECO:0000313" key="16">
    <source>
        <dbReference type="Proteomes" id="UP001162031"/>
    </source>
</evidence>
<dbReference type="EMBL" id="CANTFL010000409">
    <property type="protein sequence ID" value="CAI5722120.1"/>
    <property type="molecule type" value="Genomic_DNA"/>
</dbReference>
<dbReference type="Proteomes" id="UP001162031">
    <property type="component" value="Unassembled WGS sequence"/>
</dbReference>
<keyword evidence="3" id="KW-0813">Transport</keyword>
<keyword evidence="16" id="KW-1185">Reference proteome</keyword>
<dbReference type="Gene3D" id="1.20.1640.10">
    <property type="entry name" value="Multidrug efflux transporter AcrB transmembrane domain"/>
    <property type="match status" value="2"/>
</dbReference>